<dbReference type="OrthoDB" id="1110572at2759"/>
<sequence>MRDLIASGDGDEYKKSGRSSSTVEVRLLRFWEAKNVRRGGELTGVDMLLVDSQLLMQISLLQVGLSETIKSLVDVPPQLRLGCSNSWNLGMSNAVRNSCAFIFSCWMQRLCCSYRVFQWLLLCSDFFWVWKSRGPFEGGNTGLRMSYTQ</sequence>
<dbReference type="GeneID" id="108821370"/>
<accession>A0A9W3C8E6</accession>
<protein>
    <submittedName>
        <fullName evidence="2">Uncharacterized protein LOC108821370 isoform X1</fullName>
    </submittedName>
</protein>
<dbReference type="KEGG" id="rsz:108821370"/>
<keyword evidence="1" id="KW-1185">Reference proteome</keyword>
<reference evidence="1" key="1">
    <citation type="journal article" date="2019" name="Database">
        <title>The radish genome database (RadishGD): an integrated information resource for radish genomics.</title>
        <authorList>
            <person name="Yu H.J."/>
            <person name="Baek S."/>
            <person name="Lee Y.J."/>
            <person name="Cho A."/>
            <person name="Mun J.H."/>
        </authorList>
    </citation>
    <scope>NUCLEOTIDE SEQUENCE [LARGE SCALE GENOMIC DNA]</scope>
    <source>
        <strain evidence="1">cv. WK10039</strain>
    </source>
</reference>
<organism evidence="1 2">
    <name type="scientific">Raphanus sativus</name>
    <name type="common">Radish</name>
    <name type="synonym">Raphanus raphanistrum var. sativus</name>
    <dbReference type="NCBI Taxonomy" id="3726"/>
    <lineage>
        <taxon>Eukaryota</taxon>
        <taxon>Viridiplantae</taxon>
        <taxon>Streptophyta</taxon>
        <taxon>Embryophyta</taxon>
        <taxon>Tracheophyta</taxon>
        <taxon>Spermatophyta</taxon>
        <taxon>Magnoliopsida</taxon>
        <taxon>eudicotyledons</taxon>
        <taxon>Gunneridae</taxon>
        <taxon>Pentapetalae</taxon>
        <taxon>rosids</taxon>
        <taxon>malvids</taxon>
        <taxon>Brassicales</taxon>
        <taxon>Brassicaceae</taxon>
        <taxon>Brassiceae</taxon>
        <taxon>Raphanus</taxon>
    </lineage>
</organism>
<dbReference type="Proteomes" id="UP000504610">
    <property type="component" value="Chromosome 8"/>
</dbReference>
<name>A0A9W3C8E6_RAPSA</name>
<evidence type="ECO:0000313" key="1">
    <source>
        <dbReference type="Proteomes" id="UP000504610"/>
    </source>
</evidence>
<dbReference type="AlphaFoldDB" id="A0A9W3C8E6"/>
<proteinExistence type="predicted"/>
<dbReference type="RefSeq" id="XP_056847800.1">
    <property type="nucleotide sequence ID" value="XM_056991820.1"/>
</dbReference>
<evidence type="ECO:0000313" key="2">
    <source>
        <dbReference type="RefSeq" id="XP_056847800.1"/>
    </source>
</evidence>
<reference evidence="2" key="2">
    <citation type="submission" date="2025-08" db="UniProtKB">
        <authorList>
            <consortium name="RefSeq"/>
        </authorList>
    </citation>
    <scope>IDENTIFICATION</scope>
    <source>
        <tissue evidence="2">Leaf</tissue>
    </source>
</reference>
<gene>
    <name evidence="2" type="primary">LOC108821370</name>
</gene>